<dbReference type="Pfam" id="PF00072">
    <property type="entry name" value="Response_reg"/>
    <property type="match status" value="1"/>
</dbReference>
<dbReference type="RefSeq" id="WP_038067342.1">
    <property type="nucleotide sequence ID" value="NZ_JPSL02000039.1"/>
</dbReference>
<evidence type="ECO:0000313" key="5">
    <source>
        <dbReference type="Proteomes" id="UP000030364"/>
    </source>
</evidence>
<proteinExistence type="predicted"/>
<evidence type="ECO:0000256" key="1">
    <source>
        <dbReference type="ARBA" id="ARBA00023125"/>
    </source>
</evidence>
<dbReference type="InterPro" id="IPR001789">
    <property type="entry name" value="Sig_transdc_resp-reg_receiver"/>
</dbReference>
<dbReference type="CDD" id="cd17546">
    <property type="entry name" value="REC_hyHK_CKI1_RcsC-like"/>
    <property type="match status" value="1"/>
</dbReference>
<dbReference type="PANTHER" id="PTHR48111:SF50">
    <property type="entry name" value="KDP OPERON TRANSCRIPTIONAL REGULATORY PROTEIN KDPE"/>
    <property type="match status" value="1"/>
</dbReference>
<dbReference type="PROSITE" id="PS50110">
    <property type="entry name" value="RESPONSE_REGULATORY"/>
    <property type="match status" value="1"/>
</dbReference>
<name>A0A0D6X9I7_THEFI</name>
<protein>
    <submittedName>
        <fullName evidence="4">Chemotaxis protein CheY</fullName>
    </submittedName>
</protein>
<organism evidence="4 5">
    <name type="scientific">Thermus filiformis</name>
    <dbReference type="NCBI Taxonomy" id="276"/>
    <lineage>
        <taxon>Bacteria</taxon>
        <taxon>Thermotogati</taxon>
        <taxon>Deinococcota</taxon>
        <taxon>Deinococci</taxon>
        <taxon>Thermales</taxon>
        <taxon>Thermaceae</taxon>
        <taxon>Thermus</taxon>
    </lineage>
</organism>
<comment type="caution">
    <text evidence="4">The sequence shown here is derived from an EMBL/GenBank/DDBJ whole genome shotgun (WGS) entry which is preliminary data.</text>
</comment>
<dbReference type="AlphaFoldDB" id="A0A0D6X9I7"/>
<dbReference type="GO" id="GO:0005829">
    <property type="term" value="C:cytosol"/>
    <property type="evidence" value="ECO:0007669"/>
    <property type="project" value="TreeGrafter"/>
</dbReference>
<dbReference type="InterPro" id="IPR039420">
    <property type="entry name" value="WalR-like"/>
</dbReference>
<accession>A0A0D6X9I7</accession>
<dbReference type="InterPro" id="IPR011006">
    <property type="entry name" value="CheY-like_superfamily"/>
</dbReference>
<dbReference type="STRING" id="276.THFILI_08225"/>
<dbReference type="GO" id="GO:0006355">
    <property type="term" value="P:regulation of DNA-templated transcription"/>
    <property type="evidence" value="ECO:0007669"/>
    <property type="project" value="TreeGrafter"/>
</dbReference>
<dbReference type="Proteomes" id="UP000030364">
    <property type="component" value="Unassembled WGS sequence"/>
</dbReference>
<dbReference type="PANTHER" id="PTHR48111">
    <property type="entry name" value="REGULATOR OF RPOS"/>
    <property type="match status" value="1"/>
</dbReference>
<keyword evidence="2" id="KW-0597">Phosphoprotein</keyword>
<evidence type="ECO:0000259" key="3">
    <source>
        <dbReference type="PROSITE" id="PS50110"/>
    </source>
</evidence>
<reference evidence="4 5" key="1">
    <citation type="journal article" date="2015" name="Genome Announc.">
        <title>Draft Genome Sequence of the Thermophile Thermus filiformis ATCC 43280, Producer of Carotenoid-(Di)glucoside-Branched Fatty Acid (Di)esters and Source of Hyperthermostable Enzymes of Biotechnological Interest.</title>
        <authorList>
            <person name="Mandelli F."/>
            <person name="Oliveira Ramires B."/>
            <person name="Couger M.B."/>
            <person name="Paixao D.A."/>
            <person name="Camilo C.M."/>
            <person name="Polikarpov I."/>
            <person name="Prade R."/>
            <person name="Riano-Pachon D.M."/>
            <person name="Squina F.M."/>
        </authorList>
    </citation>
    <scope>NUCLEOTIDE SEQUENCE [LARGE SCALE GENOMIC DNA]</scope>
    <source>
        <strain evidence="4 5">ATCC 43280</strain>
    </source>
</reference>
<gene>
    <name evidence="4" type="ORF">THFILI_08225</name>
</gene>
<sequence>MARILVIEDEPLVAHLIRQVLARSGHEVRLARSGEEGLGSLEGVDLVLCDLVMPGLSGQETIRRIRAQGGPPVVALSASVTPDKREGALAAGAVAFLGKPFGPQELLRLVEGALRREGSQAE</sequence>
<dbReference type="GO" id="GO:0000156">
    <property type="term" value="F:phosphorelay response regulator activity"/>
    <property type="evidence" value="ECO:0007669"/>
    <property type="project" value="TreeGrafter"/>
</dbReference>
<keyword evidence="1" id="KW-0238">DNA-binding</keyword>
<dbReference type="SUPFAM" id="SSF52172">
    <property type="entry name" value="CheY-like"/>
    <property type="match status" value="1"/>
</dbReference>
<evidence type="ECO:0000256" key="2">
    <source>
        <dbReference type="PROSITE-ProRule" id="PRU00169"/>
    </source>
</evidence>
<evidence type="ECO:0000313" key="4">
    <source>
        <dbReference type="EMBL" id="KIX84564.1"/>
    </source>
</evidence>
<dbReference type="GO" id="GO:0000976">
    <property type="term" value="F:transcription cis-regulatory region binding"/>
    <property type="evidence" value="ECO:0007669"/>
    <property type="project" value="TreeGrafter"/>
</dbReference>
<keyword evidence="5" id="KW-1185">Reference proteome</keyword>
<dbReference type="Gene3D" id="3.40.50.2300">
    <property type="match status" value="1"/>
</dbReference>
<feature type="modified residue" description="4-aspartylphosphate" evidence="2">
    <location>
        <position position="50"/>
    </location>
</feature>
<dbReference type="OrthoDB" id="5700660at2"/>
<dbReference type="SMART" id="SM00448">
    <property type="entry name" value="REC"/>
    <property type="match status" value="1"/>
</dbReference>
<dbReference type="GO" id="GO:0032993">
    <property type="term" value="C:protein-DNA complex"/>
    <property type="evidence" value="ECO:0007669"/>
    <property type="project" value="TreeGrafter"/>
</dbReference>
<feature type="domain" description="Response regulatory" evidence="3">
    <location>
        <begin position="3"/>
        <end position="114"/>
    </location>
</feature>
<dbReference type="EMBL" id="JPSL02000039">
    <property type="protein sequence ID" value="KIX84564.1"/>
    <property type="molecule type" value="Genomic_DNA"/>
</dbReference>